<dbReference type="Gene3D" id="2.80.10.50">
    <property type="match status" value="1"/>
</dbReference>
<protein>
    <recommendedName>
        <fullName evidence="4 14">Dolichyl-phosphate-mannose--protein mannosyltransferase</fullName>
        <ecNumber evidence="4 14">2.4.1.109</ecNumber>
    </recommendedName>
</protein>
<evidence type="ECO:0000256" key="1">
    <source>
        <dbReference type="ARBA" id="ARBA00004477"/>
    </source>
</evidence>
<dbReference type="InterPro" id="IPR032421">
    <property type="entry name" value="PMT_4TMC"/>
</dbReference>
<comment type="pathway">
    <text evidence="2 14">Protein modification; protein glycosylation.</text>
</comment>
<evidence type="ECO:0000313" key="17">
    <source>
        <dbReference type="Proteomes" id="UP000789375"/>
    </source>
</evidence>
<dbReference type="PANTHER" id="PTHR10050">
    <property type="entry name" value="DOLICHYL-PHOSPHATE-MANNOSE--PROTEIN MANNOSYLTRANSFERASE"/>
    <property type="match status" value="1"/>
</dbReference>
<dbReference type="Pfam" id="PF02366">
    <property type="entry name" value="PMT"/>
    <property type="match status" value="1"/>
</dbReference>
<keyword evidence="17" id="KW-1185">Reference proteome</keyword>
<dbReference type="AlphaFoldDB" id="A0A9N8VN67"/>
<dbReference type="SMART" id="SM00472">
    <property type="entry name" value="MIR"/>
    <property type="match status" value="3"/>
</dbReference>
<comment type="similarity">
    <text evidence="3 14">Belongs to the glycosyltransferase 39 family.</text>
</comment>
<dbReference type="CDD" id="cd23284">
    <property type="entry name" value="beta-trefoil_MIR_PMT2-like"/>
    <property type="match status" value="1"/>
</dbReference>
<gene>
    <name evidence="16" type="ORF">FMOSSE_LOCUS1777</name>
</gene>
<keyword evidence="8" id="KW-0677">Repeat</keyword>
<comment type="function">
    <text evidence="14">Transfers mannose from Dol-P-mannose to Ser or Thr residues on proteins.</text>
</comment>
<comment type="catalytic activity">
    <reaction evidence="12 14">
        <text>a di-trans,poly-cis-dolichyl beta-D-mannosyl phosphate + L-threonyl-[protein] = 3-O-(alpha-D-mannosyl)-L-threonyl-[protein] + a di-trans,poly-cis-dolichyl phosphate + H(+)</text>
        <dbReference type="Rhea" id="RHEA:53396"/>
        <dbReference type="Rhea" id="RHEA-COMP:11060"/>
        <dbReference type="Rhea" id="RHEA-COMP:13547"/>
        <dbReference type="Rhea" id="RHEA-COMP:19498"/>
        <dbReference type="Rhea" id="RHEA-COMP:19501"/>
        <dbReference type="ChEBI" id="CHEBI:15378"/>
        <dbReference type="ChEBI" id="CHEBI:30013"/>
        <dbReference type="ChEBI" id="CHEBI:57683"/>
        <dbReference type="ChEBI" id="CHEBI:58211"/>
        <dbReference type="ChEBI" id="CHEBI:137323"/>
        <dbReference type="EC" id="2.4.1.109"/>
    </reaction>
</comment>
<feature type="domain" description="MIR" evidence="15">
    <location>
        <begin position="334"/>
        <end position="388"/>
    </location>
</feature>
<keyword evidence="5 14" id="KW-0328">Glycosyltransferase</keyword>
<feature type="transmembrane region" description="Helical" evidence="14">
    <location>
        <begin position="227"/>
        <end position="260"/>
    </location>
</feature>
<evidence type="ECO:0000256" key="13">
    <source>
        <dbReference type="ARBA" id="ARBA00045102"/>
    </source>
</evidence>
<feature type="domain" description="MIR" evidence="15">
    <location>
        <begin position="463"/>
        <end position="521"/>
    </location>
</feature>
<feature type="transmembrane region" description="Helical" evidence="14">
    <location>
        <begin position="648"/>
        <end position="665"/>
    </location>
</feature>
<evidence type="ECO:0000259" key="15">
    <source>
        <dbReference type="PROSITE" id="PS50919"/>
    </source>
</evidence>
<keyword evidence="11 14" id="KW-0472">Membrane</keyword>
<feature type="transmembrane region" description="Helical" evidence="14">
    <location>
        <begin position="57"/>
        <end position="77"/>
    </location>
</feature>
<keyword evidence="6 14" id="KW-0808">Transferase</keyword>
<dbReference type="EMBL" id="CAJVPP010000207">
    <property type="protein sequence ID" value="CAG8455737.1"/>
    <property type="molecule type" value="Genomic_DNA"/>
</dbReference>
<evidence type="ECO:0000313" key="16">
    <source>
        <dbReference type="EMBL" id="CAG8455737.1"/>
    </source>
</evidence>
<evidence type="ECO:0000256" key="7">
    <source>
        <dbReference type="ARBA" id="ARBA00022692"/>
    </source>
</evidence>
<dbReference type="Pfam" id="PF16192">
    <property type="entry name" value="PMT_4TMC"/>
    <property type="match status" value="1"/>
</dbReference>
<evidence type="ECO:0000256" key="12">
    <source>
        <dbReference type="ARBA" id="ARBA00045085"/>
    </source>
</evidence>
<feature type="transmembrane region" description="Helical" evidence="14">
    <location>
        <begin position="281"/>
        <end position="306"/>
    </location>
</feature>
<sequence length="692" mass="80124">MDNLRRRHITSFQNGVLEPIVFDDKRKSMKSILLSSIKLQKTIAPVLSTIRNFYNKYYNTIHPLCFTFLSFLTRFYLISLSDVVMWDESHFGKFASHYLNREFYFDVHPPLGKMIVALAGWLAGYDGSFDFESATRYPEDLNYTFMRIFMASFGVLMVPLAYFTSIELGFSKHSTILVTLMVLFDTAYLCISRFILLDAMLLFFTLLTLFCMTKFHNQSYHPFSANWWKWLIMTGISIGCVSSVKWIGLFTTALVGLYTIEDLWNKLGDLSIPKIDYLKHWMARIICLIVLPILIYIGCFAIHFAILTHTGPGDEQMSSLFQAGLIGNDFAENPLEVAYGSRITLRNTGFGGGLLHSHVEEYPGGSGQQQVTCYHHEDFNNDWIVLKPREMEIYDNETDVEFVNDGDTIRLLHLATESNLHSHKIPAPLTRAHWEVSCYGNDTFGDEKDSWVIEVVDDVYKRTNHIRSLTTIMRLRHKVLGCYLRAANVGLPDWGFRQVEVTCDKRNNPKDTYTHWNIERHWNSKLPPGGKANYKSKFLREFWNLNVAMYYANNALVSDPDDNDILASKPRQWPILEVGLRLCSWTSDSIKFYLLGNPAVWWSGTASLMLFILTLFWYLVRRQRQYTDFSPGFLMDQFTASCSLKTKNMIFGIHYALIITIFWYFKDIAYGVSSPNIELKDKKWLSTWDIVD</sequence>
<evidence type="ECO:0000256" key="9">
    <source>
        <dbReference type="ARBA" id="ARBA00022824"/>
    </source>
</evidence>
<evidence type="ECO:0000256" key="3">
    <source>
        <dbReference type="ARBA" id="ARBA00007222"/>
    </source>
</evidence>
<dbReference type="InterPro" id="IPR016093">
    <property type="entry name" value="MIR_motif"/>
</dbReference>
<feature type="transmembrane region" description="Helical" evidence="14">
    <location>
        <begin position="599"/>
        <end position="620"/>
    </location>
</feature>
<comment type="subcellular location">
    <subcellularLocation>
        <location evidence="1 14">Endoplasmic reticulum membrane</location>
        <topology evidence="1 14">Multi-pass membrane protein</topology>
    </subcellularLocation>
</comment>
<dbReference type="InterPro" id="IPR027005">
    <property type="entry name" value="PMT-like"/>
</dbReference>
<dbReference type="Proteomes" id="UP000789375">
    <property type="component" value="Unassembled WGS sequence"/>
</dbReference>
<dbReference type="SUPFAM" id="SSF82109">
    <property type="entry name" value="MIR domain"/>
    <property type="match status" value="1"/>
</dbReference>
<evidence type="ECO:0000256" key="11">
    <source>
        <dbReference type="ARBA" id="ARBA00023136"/>
    </source>
</evidence>
<keyword evidence="9 14" id="KW-0256">Endoplasmic reticulum</keyword>
<name>A0A9N8VN67_FUNMO</name>
<evidence type="ECO:0000256" key="10">
    <source>
        <dbReference type="ARBA" id="ARBA00022989"/>
    </source>
</evidence>
<feature type="domain" description="MIR" evidence="15">
    <location>
        <begin position="400"/>
        <end position="456"/>
    </location>
</feature>
<feature type="transmembrane region" description="Helical" evidence="14">
    <location>
        <begin position="145"/>
        <end position="164"/>
    </location>
</feature>
<evidence type="ECO:0000256" key="8">
    <source>
        <dbReference type="ARBA" id="ARBA00022737"/>
    </source>
</evidence>
<proteinExistence type="inferred from homology"/>
<accession>A0A9N8VN67</accession>
<keyword evidence="7 14" id="KW-0812">Transmembrane</keyword>
<evidence type="ECO:0000256" key="5">
    <source>
        <dbReference type="ARBA" id="ARBA00022676"/>
    </source>
</evidence>
<dbReference type="InterPro" id="IPR003342">
    <property type="entry name" value="ArnT-like_N"/>
</dbReference>
<organism evidence="16 17">
    <name type="scientific">Funneliformis mosseae</name>
    <name type="common">Endomycorrhizal fungus</name>
    <name type="synonym">Glomus mosseae</name>
    <dbReference type="NCBI Taxonomy" id="27381"/>
    <lineage>
        <taxon>Eukaryota</taxon>
        <taxon>Fungi</taxon>
        <taxon>Fungi incertae sedis</taxon>
        <taxon>Mucoromycota</taxon>
        <taxon>Glomeromycotina</taxon>
        <taxon>Glomeromycetes</taxon>
        <taxon>Glomerales</taxon>
        <taxon>Glomeraceae</taxon>
        <taxon>Funneliformis</taxon>
    </lineage>
</organism>
<feature type="transmembrane region" description="Helical" evidence="14">
    <location>
        <begin position="176"/>
        <end position="207"/>
    </location>
</feature>
<evidence type="ECO:0000256" key="2">
    <source>
        <dbReference type="ARBA" id="ARBA00004922"/>
    </source>
</evidence>
<comment type="catalytic activity">
    <reaction evidence="13 14">
        <text>a di-trans,poly-cis-dolichyl beta-D-mannosyl phosphate + L-seryl-[protein] = 3-O-(alpha-D-mannosyl)-L-seryl-[protein] + a di-trans,poly-cis-dolichyl phosphate + H(+)</text>
        <dbReference type="Rhea" id="RHEA:17377"/>
        <dbReference type="Rhea" id="RHEA-COMP:9863"/>
        <dbReference type="Rhea" id="RHEA-COMP:13546"/>
        <dbReference type="Rhea" id="RHEA-COMP:19498"/>
        <dbReference type="Rhea" id="RHEA-COMP:19501"/>
        <dbReference type="ChEBI" id="CHEBI:15378"/>
        <dbReference type="ChEBI" id="CHEBI:29999"/>
        <dbReference type="ChEBI" id="CHEBI:57683"/>
        <dbReference type="ChEBI" id="CHEBI:58211"/>
        <dbReference type="ChEBI" id="CHEBI:137321"/>
        <dbReference type="EC" id="2.4.1.109"/>
    </reaction>
</comment>
<dbReference type="GO" id="GO:0005789">
    <property type="term" value="C:endoplasmic reticulum membrane"/>
    <property type="evidence" value="ECO:0007669"/>
    <property type="project" value="UniProtKB-SubCell"/>
</dbReference>
<evidence type="ECO:0000256" key="14">
    <source>
        <dbReference type="RuleBase" id="RU367007"/>
    </source>
</evidence>
<keyword evidence="10 14" id="KW-1133">Transmembrane helix</keyword>
<evidence type="ECO:0000256" key="6">
    <source>
        <dbReference type="ARBA" id="ARBA00022679"/>
    </source>
</evidence>
<dbReference type="PANTHER" id="PTHR10050:SF46">
    <property type="entry name" value="PROTEIN O-MANNOSYL-TRANSFERASE 2"/>
    <property type="match status" value="1"/>
</dbReference>
<dbReference type="FunFam" id="2.80.10.50:FF:000012">
    <property type="entry name" value="Protein O-mannosyl-transferase 1"/>
    <property type="match status" value="1"/>
</dbReference>
<dbReference type="EC" id="2.4.1.109" evidence="4 14"/>
<evidence type="ECO:0000256" key="4">
    <source>
        <dbReference type="ARBA" id="ARBA00012839"/>
    </source>
</evidence>
<dbReference type="InterPro" id="IPR036300">
    <property type="entry name" value="MIR_dom_sf"/>
</dbReference>
<dbReference type="GO" id="GO:0004169">
    <property type="term" value="F:dolichyl-phosphate-mannose-protein mannosyltransferase activity"/>
    <property type="evidence" value="ECO:0007669"/>
    <property type="project" value="UniProtKB-UniRule"/>
</dbReference>
<comment type="caution">
    <text evidence="16">The sequence shown here is derived from an EMBL/GenBank/DDBJ whole genome shotgun (WGS) entry which is preliminary data.</text>
</comment>
<reference evidence="16" key="1">
    <citation type="submission" date="2021-06" db="EMBL/GenBank/DDBJ databases">
        <authorList>
            <person name="Kallberg Y."/>
            <person name="Tangrot J."/>
            <person name="Rosling A."/>
        </authorList>
    </citation>
    <scope>NUCLEOTIDE SEQUENCE</scope>
    <source>
        <strain evidence="16">87-6 pot B 2015</strain>
    </source>
</reference>
<dbReference type="PROSITE" id="PS50919">
    <property type="entry name" value="MIR"/>
    <property type="match status" value="3"/>
</dbReference>
<dbReference type="Pfam" id="PF02815">
    <property type="entry name" value="MIR"/>
    <property type="match status" value="1"/>
</dbReference>